<dbReference type="Gramene" id="TVU48897">
    <property type="protein sequence ID" value="TVU48897"/>
    <property type="gene ID" value="EJB05_00179"/>
</dbReference>
<dbReference type="NCBIfam" id="TIGR01640">
    <property type="entry name" value="F_box_assoc_1"/>
    <property type="match status" value="1"/>
</dbReference>
<sequence length="433" mass="49461">MASKKLDDAPCRGAAANYGVLPIDDVLYEVLLRLPAKDLCRLRLVCRHWRSLTSDPLFAKAHQSRQRHLVAVLRRSGGSPEVHVLDLSGNILKRVHLGERLYYCFDFNAQLDMVCVQVSWGQTRVVNLVTGEVIAGVITREHKNIYSVLTPRFILGRVPASGEYKVLRIYSMNKGNGERTRRWCDVMTLGDDDGGRQWRARPDATLPVAVSYTFRTAVVRGVAYFILKNELDSGNIEPDSIASFDFAKEEWRSTILKGPLSSSLAPIAEEKHYWSWSHFMLAGLGDCLVTVHRNSRDCSTDLWFIDNQGVDDTLPLWTKRYSIPWEHSWRSIRPLQVLDDGRIIIWVEDAKVLRSYDPSTSMWHDFFTDSRAGSLQNKYRQEKKKPISHYGVLGPKVHTYGSHSPVQLRTRSSIDLVRIRTKVFTAFVNNRTN</sequence>
<feature type="non-terminal residue" evidence="2">
    <location>
        <position position="1"/>
    </location>
</feature>
<dbReference type="AlphaFoldDB" id="A0A5J9WLZ4"/>
<evidence type="ECO:0000313" key="2">
    <source>
        <dbReference type="EMBL" id="TVU48897.1"/>
    </source>
</evidence>
<dbReference type="OrthoDB" id="666248at2759"/>
<organism evidence="2 3">
    <name type="scientific">Eragrostis curvula</name>
    <name type="common">weeping love grass</name>
    <dbReference type="NCBI Taxonomy" id="38414"/>
    <lineage>
        <taxon>Eukaryota</taxon>
        <taxon>Viridiplantae</taxon>
        <taxon>Streptophyta</taxon>
        <taxon>Embryophyta</taxon>
        <taxon>Tracheophyta</taxon>
        <taxon>Spermatophyta</taxon>
        <taxon>Magnoliopsida</taxon>
        <taxon>Liliopsida</taxon>
        <taxon>Poales</taxon>
        <taxon>Poaceae</taxon>
        <taxon>PACMAD clade</taxon>
        <taxon>Chloridoideae</taxon>
        <taxon>Eragrostideae</taxon>
        <taxon>Eragrostidinae</taxon>
        <taxon>Eragrostis</taxon>
    </lineage>
</organism>
<feature type="domain" description="F-box" evidence="1">
    <location>
        <begin position="21"/>
        <end position="62"/>
    </location>
</feature>
<proteinExistence type="predicted"/>
<dbReference type="PANTHER" id="PTHR31111">
    <property type="entry name" value="BNAA05G37150D PROTEIN-RELATED"/>
    <property type="match status" value="1"/>
</dbReference>
<gene>
    <name evidence="2" type="ORF">EJB05_00179</name>
</gene>
<dbReference type="Proteomes" id="UP000324897">
    <property type="component" value="Chromosome 6"/>
</dbReference>
<protein>
    <recommendedName>
        <fullName evidence="1">F-box domain-containing protein</fullName>
    </recommendedName>
</protein>
<dbReference type="PANTHER" id="PTHR31111:SF133">
    <property type="entry name" value="OS07G0196600 PROTEIN"/>
    <property type="match status" value="1"/>
</dbReference>
<dbReference type="Gene3D" id="1.20.1280.50">
    <property type="match status" value="1"/>
</dbReference>
<name>A0A5J9WLZ4_9POAL</name>
<accession>A0A5J9WLZ4</accession>
<keyword evidence="3" id="KW-1185">Reference proteome</keyword>
<evidence type="ECO:0000313" key="3">
    <source>
        <dbReference type="Proteomes" id="UP000324897"/>
    </source>
</evidence>
<dbReference type="EMBL" id="RWGY01000002">
    <property type="protein sequence ID" value="TVU48897.1"/>
    <property type="molecule type" value="Genomic_DNA"/>
</dbReference>
<dbReference type="CDD" id="cd22157">
    <property type="entry name" value="F-box_AtFBW1-like"/>
    <property type="match status" value="1"/>
</dbReference>
<dbReference type="SUPFAM" id="SSF81383">
    <property type="entry name" value="F-box domain"/>
    <property type="match status" value="1"/>
</dbReference>
<reference evidence="2 3" key="1">
    <citation type="journal article" date="2019" name="Sci. Rep.">
        <title>A high-quality genome of Eragrostis curvula grass provides insights into Poaceae evolution and supports new strategies to enhance forage quality.</title>
        <authorList>
            <person name="Carballo J."/>
            <person name="Santos B.A.C.M."/>
            <person name="Zappacosta D."/>
            <person name="Garbus I."/>
            <person name="Selva J.P."/>
            <person name="Gallo C.A."/>
            <person name="Diaz A."/>
            <person name="Albertini E."/>
            <person name="Caccamo M."/>
            <person name="Echenique V."/>
        </authorList>
    </citation>
    <scope>NUCLEOTIDE SEQUENCE [LARGE SCALE GENOMIC DNA]</scope>
    <source>
        <strain evidence="3">cv. Victoria</strain>
        <tissue evidence="2">Leaf</tissue>
    </source>
</reference>
<evidence type="ECO:0000259" key="1">
    <source>
        <dbReference type="SMART" id="SM00256"/>
    </source>
</evidence>
<dbReference type="InterPro" id="IPR001810">
    <property type="entry name" value="F-box_dom"/>
</dbReference>
<dbReference type="SUPFAM" id="SSF82171">
    <property type="entry name" value="DPP6 N-terminal domain-like"/>
    <property type="match status" value="1"/>
</dbReference>
<dbReference type="InterPro" id="IPR017451">
    <property type="entry name" value="F-box-assoc_interact_dom"/>
</dbReference>
<dbReference type="InterPro" id="IPR036047">
    <property type="entry name" value="F-box-like_dom_sf"/>
</dbReference>
<dbReference type="SMART" id="SM00256">
    <property type="entry name" value="FBOX"/>
    <property type="match status" value="1"/>
</dbReference>
<comment type="caution">
    <text evidence="2">The sequence shown here is derived from an EMBL/GenBank/DDBJ whole genome shotgun (WGS) entry which is preliminary data.</text>
</comment>
<dbReference type="Pfam" id="PF00646">
    <property type="entry name" value="F-box"/>
    <property type="match status" value="1"/>
</dbReference>